<evidence type="ECO:0000313" key="3">
    <source>
        <dbReference type="WBParaSite" id="Hba_14167"/>
    </source>
</evidence>
<accession>A0A1I7X9X9</accession>
<dbReference type="WBParaSite" id="Hba_14167">
    <property type="protein sequence ID" value="Hba_14167"/>
    <property type="gene ID" value="Hba_14167"/>
</dbReference>
<sequence>MALVKLTDEMNKVFCGMSTKLSAIPLETEKNSILLYYRRFGEWTIVKKLDEGGFGQVYRVENNIRKGQLAALKAEPNDVEGGSAIKLESKGKWTARRARGSAEFRGTLRYCSPNVHEKKEQGRRDDLWSLFYVLIELHCGLPWQTIRDKVKVVSLSEIIL</sequence>
<dbReference type="PANTHER" id="PTHR11909">
    <property type="entry name" value="CASEIN KINASE-RELATED"/>
    <property type="match status" value="1"/>
</dbReference>
<evidence type="ECO:0000259" key="1">
    <source>
        <dbReference type="PROSITE" id="PS50011"/>
    </source>
</evidence>
<protein>
    <submittedName>
        <fullName evidence="3">Protein kinase domain-containing protein</fullName>
    </submittedName>
</protein>
<dbReference type="GO" id="GO:0004672">
    <property type="term" value="F:protein kinase activity"/>
    <property type="evidence" value="ECO:0007669"/>
    <property type="project" value="InterPro"/>
</dbReference>
<dbReference type="Gene3D" id="1.10.510.10">
    <property type="entry name" value="Transferase(Phosphotransferase) domain 1"/>
    <property type="match status" value="1"/>
</dbReference>
<feature type="domain" description="Protein kinase" evidence="1">
    <location>
        <begin position="1"/>
        <end position="160"/>
    </location>
</feature>
<dbReference type="PROSITE" id="PS50011">
    <property type="entry name" value="PROTEIN_KINASE_DOM"/>
    <property type="match status" value="1"/>
</dbReference>
<name>A0A1I7X9X9_HETBA</name>
<dbReference type="GO" id="GO:0005524">
    <property type="term" value="F:ATP binding"/>
    <property type="evidence" value="ECO:0007669"/>
    <property type="project" value="InterPro"/>
</dbReference>
<dbReference type="InterPro" id="IPR011009">
    <property type="entry name" value="Kinase-like_dom_sf"/>
</dbReference>
<keyword evidence="2" id="KW-1185">Reference proteome</keyword>
<reference evidence="3" key="1">
    <citation type="submission" date="2016-11" db="UniProtKB">
        <authorList>
            <consortium name="WormBaseParasite"/>
        </authorList>
    </citation>
    <scope>IDENTIFICATION</scope>
</reference>
<evidence type="ECO:0000313" key="2">
    <source>
        <dbReference type="Proteomes" id="UP000095283"/>
    </source>
</evidence>
<organism evidence="2 3">
    <name type="scientific">Heterorhabditis bacteriophora</name>
    <name type="common">Entomopathogenic nematode worm</name>
    <dbReference type="NCBI Taxonomy" id="37862"/>
    <lineage>
        <taxon>Eukaryota</taxon>
        <taxon>Metazoa</taxon>
        <taxon>Ecdysozoa</taxon>
        <taxon>Nematoda</taxon>
        <taxon>Chromadorea</taxon>
        <taxon>Rhabditida</taxon>
        <taxon>Rhabditina</taxon>
        <taxon>Rhabditomorpha</taxon>
        <taxon>Strongyloidea</taxon>
        <taxon>Heterorhabditidae</taxon>
        <taxon>Heterorhabditis</taxon>
    </lineage>
</organism>
<dbReference type="InterPro" id="IPR050235">
    <property type="entry name" value="CK1_Ser-Thr_kinase"/>
</dbReference>
<dbReference type="SUPFAM" id="SSF56112">
    <property type="entry name" value="Protein kinase-like (PK-like)"/>
    <property type="match status" value="1"/>
</dbReference>
<dbReference type="AlphaFoldDB" id="A0A1I7X9X9"/>
<dbReference type="Proteomes" id="UP000095283">
    <property type="component" value="Unplaced"/>
</dbReference>
<proteinExistence type="predicted"/>
<dbReference type="InterPro" id="IPR000719">
    <property type="entry name" value="Prot_kinase_dom"/>
</dbReference>